<reference evidence="3" key="1">
    <citation type="journal article" date="2019" name="Int. J. Syst. Evol. Microbiol.">
        <title>The Global Catalogue of Microorganisms (GCM) 10K type strain sequencing project: providing services to taxonomists for standard genome sequencing and annotation.</title>
        <authorList>
            <consortium name="The Broad Institute Genomics Platform"/>
            <consortium name="The Broad Institute Genome Sequencing Center for Infectious Disease"/>
            <person name="Wu L."/>
            <person name="Ma J."/>
        </authorList>
    </citation>
    <scope>NUCLEOTIDE SEQUENCE [LARGE SCALE GENOMIC DNA]</scope>
    <source>
        <strain evidence="3">JCM 17125</strain>
    </source>
</reference>
<dbReference type="Gene3D" id="3.40.630.30">
    <property type="match status" value="1"/>
</dbReference>
<keyword evidence="3" id="KW-1185">Reference proteome</keyword>
<dbReference type="RefSeq" id="WP_344947462.1">
    <property type="nucleotide sequence ID" value="NZ_BAABDC010000004.1"/>
</dbReference>
<organism evidence="2 3">
    <name type="scientific">Terrabacter ginsenosidimutans</name>
    <dbReference type="NCBI Taxonomy" id="490575"/>
    <lineage>
        <taxon>Bacteria</taxon>
        <taxon>Bacillati</taxon>
        <taxon>Actinomycetota</taxon>
        <taxon>Actinomycetes</taxon>
        <taxon>Micrococcales</taxon>
        <taxon>Intrasporangiaceae</taxon>
        <taxon>Terrabacter</taxon>
    </lineage>
</organism>
<dbReference type="SUPFAM" id="SSF55729">
    <property type="entry name" value="Acyl-CoA N-acyltransferases (Nat)"/>
    <property type="match status" value="1"/>
</dbReference>
<name>A0ABP7DV10_9MICO</name>
<dbReference type="InterPro" id="IPR000182">
    <property type="entry name" value="GNAT_dom"/>
</dbReference>
<dbReference type="Proteomes" id="UP001501468">
    <property type="component" value="Unassembled WGS sequence"/>
</dbReference>
<evidence type="ECO:0000259" key="1">
    <source>
        <dbReference type="PROSITE" id="PS51186"/>
    </source>
</evidence>
<dbReference type="EMBL" id="BAABDC010000004">
    <property type="protein sequence ID" value="GAA3709304.1"/>
    <property type="molecule type" value="Genomic_DNA"/>
</dbReference>
<sequence>MSTGYEFRVEGHLDEHWTRVLDGFSVRHAPDGTTTLTGSVLDQAQLHGHLARIRDLGAVLLSLRALPDDAGDRVEMVAVADPLSRVDWPRCTDRLELRPASAQDAEATWRFRRLESVSRWLTVAPADLESYRAVFERPARLATTLVVELDGRVVGDLMLRVEDAWAQREVAEQAREAQAELGWVLDPELAGRGYATEAVRELIRICFEELGIRRVVATCFADNEPSWRLMERVGMRRELHAVSDALHRSAGWSDTFAYAVLSTEWSRVG</sequence>
<accession>A0ABP7DV10</accession>
<dbReference type="InterPro" id="IPR051531">
    <property type="entry name" value="N-acetyltransferase"/>
</dbReference>
<dbReference type="Pfam" id="PF13302">
    <property type="entry name" value="Acetyltransf_3"/>
    <property type="match status" value="1"/>
</dbReference>
<evidence type="ECO:0000313" key="3">
    <source>
        <dbReference type="Proteomes" id="UP001501468"/>
    </source>
</evidence>
<comment type="caution">
    <text evidence="2">The sequence shown here is derived from an EMBL/GenBank/DDBJ whole genome shotgun (WGS) entry which is preliminary data.</text>
</comment>
<protein>
    <recommendedName>
        <fullName evidence="1">N-acetyltransferase domain-containing protein</fullName>
    </recommendedName>
</protein>
<gene>
    <name evidence="2" type="ORF">GCM10022399_27580</name>
</gene>
<feature type="domain" description="N-acetyltransferase" evidence="1">
    <location>
        <begin position="95"/>
        <end position="257"/>
    </location>
</feature>
<evidence type="ECO:0000313" key="2">
    <source>
        <dbReference type="EMBL" id="GAA3709304.1"/>
    </source>
</evidence>
<proteinExistence type="predicted"/>
<dbReference type="PANTHER" id="PTHR43792">
    <property type="entry name" value="GNAT FAMILY, PUTATIVE (AFU_ORTHOLOGUE AFUA_3G00765)-RELATED-RELATED"/>
    <property type="match status" value="1"/>
</dbReference>
<dbReference type="InterPro" id="IPR016181">
    <property type="entry name" value="Acyl_CoA_acyltransferase"/>
</dbReference>
<dbReference type="PROSITE" id="PS51186">
    <property type="entry name" value="GNAT"/>
    <property type="match status" value="1"/>
</dbReference>